<dbReference type="PATRIC" id="fig|660596.6.peg.2167"/>
<dbReference type="EMBL" id="AHIE01000017">
    <property type="protein sequence ID" value="EHU00483.1"/>
    <property type="molecule type" value="Genomic_DNA"/>
</dbReference>
<evidence type="ECO:0000313" key="4">
    <source>
        <dbReference type="Proteomes" id="UP000192380"/>
    </source>
</evidence>
<organism evidence="2 3">
    <name type="scientific">Pantoea stewartii subsp. stewartii DC283</name>
    <dbReference type="NCBI Taxonomy" id="660596"/>
    <lineage>
        <taxon>Bacteria</taxon>
        <taxon>Pseudomonadati</taxon>
        <taxon>Pseudomonadota</taxon>
        <taxon>Gammaproteobacteria</taxon>
        <taxon>Enterobacterales</taxon>
        <taxon>Erwiniaceae</taxon>
        <taxon>Pantoea</taxon>
    </lineage>
</organism>
<dbReference type="Pfam" id="PF05069">
    <property type="entry name" value="Phage_tail_S"/>
    <property type="match status" value="1"/>
</dbReference>
<gene>
    <name evidence="2" type="ORF">CKS_2633</name>
    <name evidence="1" type="ORF">DSJ_12250</name>
</gene>
<keyword evidence="4" id="KW-1185">Reference proteome</keyword>
<reference evidence="1 4" key="3">
    <citation type="submission" date="2016-10" db="EMBL/GenBank/DDBJ databases">
        <title>Complete Genome Assembly of Pantoea stewartii subsp. stewartii DC283, a Corn Pathogen.</title>
        <authorList>
            <person name="Duong D.A."/>
            <person name="Stevens A.M."/>
            <person name="Jensen R.V."/>
        </authorList>
    </citation>
    <scope>NUCLEOTIDE SEQUENCE [LARGE SCALE GENOMIC DNA]</scope>
    <source>
        <strain evidence="1 4">DC283</strain>
    </source>
</reference>
<evidence type="ECO:0000313" key="1">
    <source>
        <dbReference type="EMBL" id="ARF50039.1"/>
    </source>
</evidence>
<dbReference type="Proteomes" id="UP000005050">
    <property type="component" value="Unassembled WGS sequence"/>
</dbReference>
<dbReference type="RefSeq" id="WP_006119512.1">
    <property type="nucleotide sequence ID" value="NZ_AHIE01000017.1"/>
</dbReference>
<dbReference type="InterPro" id="IPR010064">
    <property type="entry name" value="HK97-gp10_tail"/>
</dbReference>
<evidence type="ECO:0000313" key="2">
    <source>
        <dbReference type="EMBL" id="EHU00483.1"/>
    </source>
</evidence>
<dbReference type="OrthoDB" id="278515at2"/>
<protein>
    <recommendedName>
        <fullName evidence="5">Phage virion morphogenesis protein</fullName>
    </recommendedName>
</protein>
<dbReference type="NCBIfam" id="TIGR01725">
    <property type="entry name" value="phge_HK97_gp10"/>
    <property type="match status" value="1"/>
</dbReference>
<reference evidence="2" key="2">
    <citation type="submission" date="2012-01" db="EMBL/GenBank/DDBJ databases">
        <authorList>
            <person name="Biehl B.S."/>
            <person name="Ding Y."/>
            <person name="Dugan-Rocha S.P."/>
            <person name="Gibbs R.A."/>
            <person name="Glasner J.D."/>
            <person name="Kovar C."/>
            <person name="Muzny D.M."/>
            <person name="Neeno-Eckwall E.C."/>
            <person name="Perna N.T."/>
            <person name="Qin X."/>
            <person name="von Bodman S.B."/>
            <person name="Weinstock G.M."/>
        </authorList>
    </citation>
    <scope>NUCLEOTIDE SEQUENCE</scope>
    <source>
        <strain evidence="2">DC283</strain>
    </source>
</reference>
<dbReference type="EMBL" id="CP017581">
    <property type="protein sequence ID" value="ARF50039.1"/>
    <property type="molecule type" value="Genomic_DNA"/>
</dbReference>
<evidence type="ECO:0008006" key="5">
    <source>
        <dbReference type="Google" id="ProtNLM"/>
    </source>
</evidence>
<proteinExistence type="predicted"/>
<dbReference type="Proteomes" id="UP000192380">
    <property type="component" value="Chromosome"/>
</dbReference>
<reference evidence="2 3" key="1">
    <citation type="journal article" date="2012" name="Mol. Microbiol.">
        <title>The genetic and structural basis of two distinct terminal side branch residues in stewartan and amylovoran exopolysaccharides and their potential role in host adaptation.</title>
        <authorList>
            <person name="Wang X."/>
            <person name="Yang F."/>
            <person name="von Bodman S.B."/>
        </authorList>
    </citation>
    <scope>NUCLEOTIDE SEQUENCE [LARGE SCALE GENOMIC DNA]</scope>
    <source>
        <strain evidence="2 3">DC283</strain>
    </source>
</reference>
<sequence length="146" mass="15489">MKDVSLDSLASAFSSLATSISNGQNGIAHALGEAIRDRAKEKIGDYQPSSHGFDAWAPLAQSTMDQRVSKGFPANNPLLRSGELRDSITMRSDGNGAIIGSPLDIALYQENGTEHIPPRPFLGPAAGEVMDSAPELIVKVISAKMR</sequence>
<evidence type="ECO:0000313" key="3">
    <source>
        <dbReference type="Proteomes" id="UP000005050"/>
    </source>
</evidence>
<dbReference type="STRING" id="660596.DSJ_12250"/>
<dbReference type="KEGG" id="pstw:DSJ_12250"/>
<name>H3RDP4_PANSE</name>
<accession>H3RDP4</accession>
<dbReference type="AlphaFoldDB" id="H3RDP4"/>
<dbReference type="InterPro" id="IPR006522">
    <property type="entry name" value="Phage_virion_morphogenesis"/>
</dbReference>